<evidence type="ECO:0000313" key="4">
    <source>
        <dbReference type="Proteomes" id="UP000009159"/>
    </source>
</evidence>
<dbReference type="KEGG" id="mva:Mvan_4758"/>
<dbReference type="STRING" id="350058.Mvan_4758"/>
<dbReference type="HOGENOM" id="CLU_2356775_0_0_11"/>
<dbReference type="EMBL" id="CP000511">
    <property type="protein sequence ID" value="ABM15531.1"/>
    <property type="molecule type" value="Genomic_DNA"/>
</dbReference>
<protein>
    <submittedName>
        <fullName evidence="3">Uncharacterized protein</fullName>
    </submittedName>
</protein>
<feature type="region of interest" description="Disordered" evidence="1">
    <location>
        <begin position="1"/>
        <end position="22"/>
    </location>
</feature>
<reference evidence="3" key="1">
    <citation type="submission" date="2006-12" db="EMBL/GenBank/DDBJ databases">
        <title>Complete sequence of Mycobacterium vanbaalenii PYR-1.</title>
        <authorList>
            <consortium name="US DOE Joint Genome Institute"/>
            <person name="Copeland A."/>
            <person name="Lucas S."/>
            <person name="Lapidus A."/>
            <person name="Barry K."/>
            <person name="Detter J.C."/>
            <person name="Glavina del Rio T."/>
            <person name="Hammon N."/>
            <person name="Israni S."/>
            <person name="Dalin E."/>
            <person name="Tice H."/>
            <person name="Pitluck S."/>
            <person name="Singan V."/>
            <person name="Schmutz J."/>
            <person name="Larimer F."/>
            <person name="Land M."/>
            <person name="Hauser L."/>
            <person name="Kyrpides N."/>
            <person name="Anderson I.J."/>
            <person name="Miller C."/>
            <person name="Richardson P."/>
        </authorList>
    </citation>
    <scope>NUCLEOTIDE SEQUENCE [LARGE SCALE GENOMIC DNA]</scope>
    <source>
        <strain evidence="3">PYR-1</strain>
    </source>
</reference>
<dbReference type="eggNOG" id="ENOG5030HCN">
    <property type="taxonomic scope" value="Bacteria"/>
</dbReference>
<accession>A1TED1</accession>
<keyword evidence="2" id="KW-0812">Transmembrane</keyword>
<dbReference type="Pfam" id="PF09604">
    <property type="entry name" value="Potass_KdpF"/>
    <property type="match status" value="1"/>
</dbReference>
<feature type="transmembrane region" description="Helical" evidence="2">
    <location>
        <begin position="73"/>
        <end position="92"/>
    </location>
</feature>
<dbReference type="GO" id="GO:0005886">
    <property type="term" value="C:plasma membrane"/>
    <property type="evidence" value="ECO:0007669"/>
    <property type="project" value="InterPro"/>
</dbReference>
<evidence type="ECO:0000256" key="1">
    <source>
        <dbReference type="SAM" id="MobiDB-lite"/>
    </source>
</evidence>
<evidence type="ECO:0000313" key="3">
    <source>
        <dbReference type="EMBL" id="ABM15531.1"/>
    </source>
</evidence>
<keyword evidence="2" id="KW-0472">Membrane</keyword>
<organism evidence="3 4">
    <name type="scientific">Mycolicibacterium vanbaalenii (strain DSM 7251 / JCM 13017 / BCRC 16820 / KCTC 9966 / NRRL B-24157 / PYR-1)</name>
    <name type="common">Mycobacterium vanbaalenii</name>
    <dbReference type="NCBI Taxonomy" id="350058"/>
    <lineage>
        <taxon>Bacteria</taxon>
        <taxon>Bacillati</taxon>
        <taxon>Actinomycetota</taxon>
        <taxon>Actinomycetes</taxon>
        <taxon>Mycobacteriales</taxon>
        <taxon>Mycobacteriaceae</taxon>
        <taxon>Mycolicibacterium</taxon>
    </lineage>
</organism>
<feature type="compositionally biased region" description="Basic and acidic residues" evidence="1">
    <location>
        <begin position="34"/>
        <end position="64"/>
    </location>
</feature>
<name>A1TED1_MYCVP</name>
<dbReference type="AlphaFoldDB" id="A1TED1"/>
<gene>
    <name evidence="3" type="ordered locus">Mvan_4758</name>
</gene>
<dbReference type="Proteomes" id="UP000009159">
    <property type="component" value="Chromosome"/>
</dbReference>
<sequence>MAGPSRNRQRAGHSPLPGRTLACAHRHRGGCVNERRRTDNRDLRGDLHRADGGDLRRPRRRPEVGGESVTQNLIGLALAALIAVFLFAALLFPERF</sequence>
<evidence type="ECO:0000256" key="2">
    <source>
        <dbReference type="SAM" id="Phobius"/>
    </source>
</evidence>
<dbReference type="InterPro" id="IPR011726">
    <property type="entry name" value="KdpF"/>
</dbReference>
<dbReference type="GO" id="GO:0008556">
    <property type="term" value="F:P-type potassium transmembrane transporter activity"/>
    <property type="evidence" value="ECO:0007669"/>
    <property type="project" value="InterPro"/>
</dbReference>
<keyword evidence="4" id="KW-1185">Reference proteome</keyword>
<proteinExistence type="predicted"/>
<feature type="region of interest" description="Disordered" evidence="1">
    <location>
        <begin position="34"/>
        <end position="67"/>
    </location>
</feature>
<keyword evidence="2" id="KW-1133">Transmembrane helix</keyword>